<comment type="caution">
    <text evidence="1">The sequence shown here is derived from an EMBL/GenBank/DDBJ whole genome shotgun (WGS) entry which is preliminary data.</text>
</comment>
<protein>
    <submittedName>
        <fullName evidence="1">FeoB-associated Cys-rich membrane protein</fullName>
    </submittedName>
</protein>
<dbReference type="EMBL" id="JAFLWI010000001">
    <property type="protein sequence ID" value="MBO0480787.1"/>
    <property type="molecule type" value="Genomic_DNA"/>
</dbReference>
<reference evidence="1 2" key="1">
    <citation type="submission" date="2021-03" db="EMBL/GenBank/DDBJ databases">
        <title>Enterococcal diversity collection.</title>
        <authorList>
            <person name="Gilmore M.S."/>
            <person name="Schwartzman J."/>
            <person name="Van Tyne D."/>
            <person name="Martin M."/>
            <person name="Earl A.M."/>
            <person name="Manson A.L."/>
            <person name="Straub T."/>
            <person name="Salamzade R."/>
            <person name="Saavedra J."/>
            <person name="Lebreton F."/>
            <person name="Prichula J."/>
            <person name="Schaufler K."/>
            <person name="Gaca A."/>
            <person name="Sgardioli B."/>
            <person name="Wagenaar J."/>
            <person name="Strong T."/>
        </authorList>
    </citation>
    <scope>NUCLEOTIDE SEQUENCE [LARGE SCALE GENOMIC DNA]</scope>
    <source>
        <strain evidence="1 2">MSG2901</strain>
    </source>
</reference>
<evidence type="ECO:0000313" key="1">
    <source>
        <dbReference type="EMBL" id="MBO0480787.1"/>
    </source>
</evidence>
<keyword evidence="2" id="KW-1185">Reference proteome</keyword>
<dbReference type="Proteomes" id="UP000664832">
    <property type="component" value="Unassembled WGS sequence"/>
</dbReference>
<accession>A0ABS3HWE1</accession>
<sequence>MATFLLSILIFGSAGYIVYSRVTKGKNCDDCHTTCPVKKASSTEK</sequence>
<name>A0ABS3HWE1_9ENTE</name>
<gene>
    <name evidence="1" type="ORF">JZO71_00430</name>
</gene>
<proteinExistence type="predicted"/>
<dbReference type="RefSeq" id="WP_206897623.1">
    <property type="nucleotide sequence ID" value="NZ_JAFLWI010000001.1"/>
</dbReference>
<organism evidence="1 2">
    <name type="scientific">Candidatus Enterococcus courvalinii</name>
    <dbReference type="NCBI Taxonomy" id="2815329"/>
    <lineage>
        <taxon>Bacteria</taxon>
        <taxon>Bacillati</taxon>
        <taxon>Bacillota</taxon>
        <taxon>Bacilli</taxon>
        <taxon>Lactobacillales</taxon>
        <taxon>Enterococcaceae</taxon>
        <taxon>Enterococcus</taxon>
    </lineage>
</organism>
<evidence type="ECO:0000313" key="2">
    <source>
        <dbReference type="Proteomes" id="UP000664832"/>
    </source>
</evidence>